<dbReference type="Pfam" id="PF14237">
    <property type="entry name" value="GYF_2"/>
    <property type="match status" value="1"/>
</dbReference>
<dbReference type="STRING" id="714943.Mucpa_1120"/>
<dbReference type="eggNOG" id="COG1714">
    <property type="taxonomic scope" value="Bacteria"/>
</dbReference>
<comment type="subcellular location">
    <subcellularLocation>
        <location evidence="1">Cell membrane</location>
        <topology evidence="1">Multi-pass membrane protein</topology>
    </subcellularLocation>
</comment>
<keyword evidence="3 6" id="KW-0812">Transmembrane</keyword>
<keyword evidence="10" id="KW-1185">Reference proteome</keyword>
<keyword evidence="2" id="KW-1003">Cell membrane</keyword>
<evidence type="ECO:0000256" key="2">
    <source>
        <dbReference type="ARBA" id="ARBA00022475"/>
    </source>
</evidence>
<evidence type="ECO:0000256" key="4">
    <source>
        <dbReference type="ARBA" id="ARBA00022989"/>
    </source>
</evidence>
<gene>
    <name evidence="9" type="ORF">Mucpa_1120</name>
</gene>
<feature type="domain" description="GYF" evidence="8">
    <location>
        <begin position="17"/>
        <end position="60"/>
    </location>
</feature>
<feature type="domain" description="RDD" evidence="7">
    <location>
        <begin position="79"/>
        <end position="203"/>
    </location>
</feature>
<feature type="transmembrane region" description="Helical" evidence="6">
    <location>
        <begin position="172"/>
        <end position="190"/>
    </location>
</feature>
<name>H1YF35_9SPHI</name>
<dbReference type="EMBL" id="CM001403">
    <property type="protein sequence ID" value="EHQ25288.1"/>
    <property type="molecule type" value="Genomic_DNA"/>
</dbReference>
<dbReference type="InterPro" id="IPR051791">
    <property type="entry name" value="Pra-immunoreactive"/>
</dbReference>
<accession>H1YF35</accession>
<dbReference type="Proteomes" id="UP000002774">
    <property type="component" value="Chromosome"/>
</dbReference>
<dbReference type="InterPro" id="IPR010432">
    <property type="entry name" value="RDD"/>
</dbReference>
<feature type="transmembrane region" description="Helical" evidence="6">
    <location>
        <begin position="115"/>
        <end position="135"/>
    </location>
</feature>
<evidence type="ECO:0000256" key="5">
    <source>
        <dbReference type="ARBA" id="ARBA00023136"/>
    </source>
</evidence>
<evidence type="ECO:0000259" key="7">
    <source>
        <dbReference type="Pfam" id="PF06271"/>
    </source>
</evidence>
<evidence type="ECO:0000259" key="8">
    <source>
        <dbReference type="Pfam" id="PF14237"/>
    </source>
</evidence>
<sequence>MFPLLFLAGYMDDEYLLVVNGKPEGPYTLDELRAKRIQADDFVKTASMVDYKEAHEIAELRSIFGFRLQSVVPQYFGAFDQRVLAALIDWLIVTGVFVVPALLAVLLIGDKQIRVILSLSLLVVVPLANLVYHIVMEGSARQATFGKKVLKIRVCNLDGSDIDTAKAAGRNLAKVFSALTFFVGYIICFFNKKQQCLHDMIAGTLVMRDRLV</sequence>
<dbReference type="PANTHER" id="PTHR36115">
    <property type="entry name" value="PROLINE-RICH ANTIGEN HOMOLOG-RELATED"/>
    <property type="match status" value="1"/>
</dbReference>
<evidence type="ECO:0000256" key="1">
    <source>
        <dbReference type="ARBA" id="ARBA00004651"/>
    </source>
</evidence>
<protein>
    <submittedName>
        <fullName evidence="9">RDD domain containing protein</fullName>
    </submittedName>
</protein>
<dbReference type="Pfam" id="PF06271">
    <property type="entry name" value="RDD"/>
    <property type="match status" value="1"/>
</dbReference>
<feature type="transmembrane region" description="Helical" evidence="6">
    <location>
        <begin position="83"/>
        <end position="108"/>
    </location>
</feature>
<evidence type="ECO:0000313" key="9">
    <source>
        <dbReference type="EMBL" id="EHQ25288.1"/>
    </source>
</evidence>
<dbReference type="InterPro" id="IPR025640">
    <property type="entry name" value="GYF_2"/>
</dbReference>
<organism evidence="9 10">
    <name type="scientific">Mucilaginibacter paludis DSM 18603</name>
    <dbReference type="NCBI Taxonomy" id="714943"/>
    <lineage>
        <taxon>Bacteria</taxon>
        <taxon>Pseudomonadati</taxon>
        <taxon>Bacteroidota</taxon>
        <taxon>Sphingobacteriia</taxon>
        <taxon>Sphingobacteriales</taxon>
        <taxon>Sphingobacteriaceae</taxon>
        <taxon>Mucilaginibacter</taxon>
    </lineage>
</organism>
<dbReference type="HOGENOM" id="CLU_1509652_0_0_10"/>
<evidence type="ECO:0000256" key="6">
    <source>
        <dbReference type="SAM" id="Phobius"/>
    </source>
</evidence>
<reference evidence="9" key="1">
    <citation type="submission" date="2011-09" db="EMBL/GenBank/DDBJ databases">
        <title>The permanent draft genome of Mucilaginibacter paludis DSM 18603.</title>
        <authorList>
            <consortium name="US DOE Joint Genome Institute (JGI-PGF)"/>
            <person name="Lucas S."/>
            <person name="Han J."/>
            <person name="Lapidus A."/>
            <person name="Bruce D."/>
            <person name="Goodwin L."/>
            <person name="Pitluck S."/>
            <person name="Peters L."/>
            <person name="Kyrpides N."/>
            <person name="Mavromatis K."/>
            <person name="Ivanova N."/>
            <person name="Mikhailova N."/>
            <person name="Held B."/>
            <person name="Detter J.C."/>
            <person name="Tapia R."/>
            <person name="Han C."/>
            <person name="Land M."/>
            <person name="Hauser L."/>
            <person name="Markowitz V."/>
            <person name="Cheng J.-F."/>
            <person name="Hugenholtz P."/>
            <person name="Woyke T."/>
            <person name="Wu D."/>
            <person name="Tindall B."/>
            <person name="Brambilla E."/>
            <person name="Klenk H.-P."/>
            <person name="Eisen J.A."/>
        </authorList>
    </citation>
    <scope>NUCLEOTIDE SEQUENCE [LARGE SCALE GENOMIC DNA]</scope>
    <source>
        <strain evidence="9">DSM 18603</strain>
    </source>
</reference>
<proteinExistence type="predicted"/>
<keyword evidence="5 6" id="KW-0472">Membrane</keyword>
<keyword evidence="4 6" id="KW-1133">Transmembrane helix</keyword>
<dbReference type="AlphaFoldDB" id="H1YF35"/>
<evidence type="ECO:0000313" key="10">
    <source>
        <dbReference type="Proteomes" id="UP000002774"/>
    </source>
</evidence>
<dbReference type="GO" id="GO:0005886">
    <property type="term" value="C:plasma membrane"/>
    <property type="evidence" value="ECO:0007669"/>
    <property type="project" value="UniProtKB-SubCell"/>
</dbReference>
<evidence type="ECO:0000256" key="3">
    <source>
        <dbReference type="ARBA" id="ARBA00022692"/>
    </source>
</evidence>
<dbReference type="PANTHER" id="PTHR36115:SF4">
    <property type="entry name" value="MEMBRANE PROTEIN"/>
    <property type="match status" value="1"/>
</dbReference>